<keyword evidence="2" id="KW-1185">Reference proteome</keyword>
<evidence type="ECO:0000313" key="1">
    <source>
        <dbReference type="EMBL" id="CAG8793539.1"/>
    </source>
</evidence>
<dbReference type="AlphaFoldDB" id="A0A9N9P5Y8"/>
<dbReference type="OrthoDB" id="6718656at2759"/>
<name>A0A9N9P5Y8_9GLOM</name>
<accession>A0A9N9P5Y8</accession>
<protein>
    <submittedName>
        <fullName evidence="1">3269_t:CDS:1</fullName>
    </submittedName>
</protein>
<dbReference type="Proteomes" id="UP000789405">
    <property type="component" value="Unassembled WGS sequence"/>
</dbReference>
<dbReference type="InterPro" id="IPR011009">
    <property type="entry name" value="Kinase-like_dom_sf"/>
</dbReference>
<dbReference type="SUPFAM" id="SSF56112">
    <property type="entry name" value="Protein kinase-like (PK-like)"/>
    <property type="match status" value="1"/>
</dbReference>
<proteinExistence type="predicted"/>
<comment type="caution">
    <text evidence="1">The sequence shown here is derived from an EMBL/GenBank/DDBJ whole genome shotgun (WGS) entry which is preliminary data.</text>
</comment>
<dbReference type="EMBL" id="CAJVPY010028962">
    <property type="protein sequence ID" value="CAG8793539.1"/>
    <property type="molecule type" value="Genomic_DNA"/>
</dbReference>
<sequence>MKRLKFVTINFKQHLTLHEHDEFTQVENIGQGGFGAVVKSKWAMQEKFDYQKRGGMDEKTDNCYGLPAYMDHRCFKLPPEYDQKSDIFSFGVILWEISSGKYIWMILLLACEYPAEIWKCP</sequence>
<evidence type="ECO:0000313" key="2">
    <source>
        <dbReference type="Proteomes" id="UP000789405"/>
    </source>
</evidence>
<reference evidence="1" key="1">
    <citation type="submission" date="2021-06" db="EMBL/GenBank/DDBJ databases">
        <authorList>
            <person name="Kallberg Y."/>
            <person name="Tangrot J."/>
            <person name="Rosling A."/>
        </authorList>
    </citation>
    <scope>NUCLEOTIDE SEQUENCE</scope>
    <source>
        <strain evidence="1">MA453B</strain>
    </source>
</reference>
<organism evidence="1 2">
    <name type="scientific">Dentiscutata erythropus</name>
    <dbReference type="NCBI Taxonomy" id="1348616"/>
    <lineage>
        <taxon>Eukaryota</taxon>
        <taxon>Fungi</taxon>
        <taxon>Fungi incertae sedis</taxon>
        <taxon>Mucoromycota</taxon>
        <taxon>Glomeromycotina</taxon>
        <taxon>Glomeromycetes</taxon>
        <taxon>Diversisporales</taxon>
        <taxon>Gigasporaceae</taxon>
        <taxon>Dentiscutata</taxon>
    </lineage>
</organism>
<dbReference type="Gene3D" id="1.10.510.10">
    <property type="entry name" value="Transferase(Phosphotransferase) domain 1"/>
    <property type="match status" value="1"/>
</dbReference>
<gene>
    <name evidence="1" type="ORF">DERYTH_LOCUS21901</name>
</gene>